<organism evidence="2 3">
    <name type="scientific">Tamaricihabitans halophyticus</name>
    <dbReference type="NCBI Taxonomy" id="1262583"/>
    <lineage>
        <taxon>Bacteria</taxon>
        <taxon>Bacillati</taxon>
        <taxon>Actinomycetota</taxon>
        <taxon>Actinomycetes</taxon>
        <taxon>Pseudonocardiales</taxon>
        <taxon>Pseudonocardiaceae</taxon>
        <taxon>Tamaricihabitans</taxon>
    </lineage>
</organism>
<evidence type="ECO:0000313" key="3">
    <source>
        <dbReference type="Proteomes" id="UP000294911"/>
    </source>
</evidence>
<dbReference type="GO" id="GO:0003824">
    <property type="term" value="F:catalytic activity"/>
    <property type="evidence" value="ECO:0007669"/>
    <property type="project" value="UniProtKB-ARBA"/>
</dbReference>
<dbReference type="Proteomes" id="UP000294911">
    <property type="component" value="Unassembled WGS sequence"/>
</dbReference>
<sequence length="271" mass="29225">MGMISSADGTDIRWYDEGRGPAVLIVGPGMDDGSRTKKLAGILARRFRVLRLRRRQYRMDLKSRGPSTIADEVADVCAVAGEVAEPLVIYGHSSGGVVALEALAASPTSFAGAVIYEPAAVTELPIAGEQGWVVSRARAALRAGKVGAALRVFMRESAGTPAWQAWVGGCLVPLTPRYRRLIPAQIDDLEALHQLGNRLDVYAKITTPTLLLEGDRSPRHLIDRQTAIEQAMPRTERVVMPGRDHGADLKDTSRVASIIETFANKCFPAAS</sequence>
<proteinExistence type="predicted"/>
<evidence type="ECO:0000259" key="1">
    <source>
        <dbReference type="Pfam" id="PF12697"/>
    </source>
</evidence>
<keyword evidence="3" id="KW-1185">Reference proteome</keyword>
<dbReference type="AlphaFoldDB" id="A0A4R2R6L9"/>
<name>A0A4R2R6L9_9PSEU</name>
<dbReference type="SUPFAM" id="SSF53474">
    <property type="entry name" value="alpha/beta-Hydrolases"/>
    <property type="match status" value="1"/>
</dbReference>
<dbReference type="EMBL" id="SLXQ01000001">
    <property type="protein sequence ID" value="TCP57509.1"/>
    <property type="molecule type" value="Genomic_DNA"/>
</dbReference>
<feature type="domain" description="AB hydrolase-1" evidence="1">
    <location>
        <begin position="38"/>
        <end position="247"/>
    </location>
</feature>
<dbReference type="InterPro" id="IPR029058">
    <property type="entry name" value="AB_hydrolase_fold"/>
</dbReference>
<accession>A0A4R2R6L9</accession>
<gene>
    <name evidence="2" type="ORF">EV191_1011466</name>
</gene>
<dbReference type="OrthoDB" id="63519at2"/>
<dbReference type="Pfam" id="PF12697">
    <property type="entry name" value="Abhydrolase_6"/>
    <property type="match status" value="1"/>
</dbReference>
<evidence type="ECO:0000313" key="2">
    <source>
        <dbReference type="EMBL" id="TCP57509.1"/>
    </source>
</evidence>
<dbReference type="InterPro" id="IPR000073">
    <property type="entry name" value="AB_hydrolase_1"/>
</dbReference>
<reference evidence="2 3" key="1">
    <citation type="submission" date="2019-03" db="EMBL/GenBank/DDBJ databases">
        <title>Genomic Encyclopedia of Type Strains, Phase IV (KMG-IV): sequencing the most valuable type-strain genomes for metagenomic binning, comparative biology and taxonomic classification.</title>
        <authorList>
            <person name="Goeker M."/>
        </authorList>
    </citation>
    <scope>NUCLEOTIDE SEQUENCE [LARGE SCALE GENOMIC DNA]</scope>
    <source>
        <strain evidence="2 3">DSM 45765</strain>
    </source>
</reference>
<comment type="caution">
    <text evidence="2">The sequence shown here is derived from an EMBL/GenBank/DDBJ whole genome shotgun (WGS) entry which is preliminary data.</text>
</comment>
<dbReference type="RefSeq" id="WP_132875980.1">
    <property type="nucleotide sequence ID" value="NZ_SLXQ01000001.1"/>
</dbReference>
<dbReference type="Gene3D" id="3.40.50.1820">
    <property type="entry name" value="alpha/beta hydrolase"/>
    <property type="match status" value="1"/>
</dbReference>
<protein>
    <submittedName>
        <fullName evidence="2">Pimeloyl-ACP methyl ester carboxylesterase</fullName>
    </submittedName>
</protein>